<evidence type="ECO:0000313" key="4">
    <source>
        <dbReference type="EMBL" id="KAJ0211886.1"/>
    </source>
</evidence>
<dbReference type="PANTHER" id="PTHR35317">
    <property type="entry name" value="OS04G0629600 PROTEIN"/>
    <property type="match status" value="1"/>
</dbReference>
<evidence type="ECO:0000259" key="2">
    <source>
        <dbReference type="Pfam" id="PF13976"/>
    </source>
</evidence>
<dbReference type="EMBL" id="NBSK02000004">
    <property type="protein sequence ID" value="KAJ0211886.1"/>
    <property type="molecule type" value="Genomic_DNA"/>
</dbReference>
<feature type="domain" description="Retrovirus-related Pol polyprotein from transposon TNT 1-94-like beta-barrel" evidence="3">
    <location>
        <begin position="173"/>
        <end position="251"/>
    </location>
</feature>
<dbReference type="InterPro" id="IPR054722">
    <property type="entry name" value="PolX-like_BBD"/>
</dbReference>
<sequence>MKPSETVQEYLAKASSIVIHMRAYGDKISDEVVVAKVLRSLPSKFDHVVAAIEESKDLATFSFDELMGSLQAHEARINRSQTQDGERAFHIQGEQGRYSFGRGRGRASSRGRGQGRSQGSLVQCDHCKKFGHKEEDCWTKQNQAKYTEEEFEEKEDYLFMTHIHPVDVTKEIWYLDSACSNHITGNCDKFKSLNTTGKSRFRLGNGQPVAIEGIGAVTVCIEGKDKLISDVHFAPGLAHNLISVGQLIENGLKVEFANDACVVKKQNGEVLLYSKTTRNRMFPVHFSRKEGYMMMSSKDDESRLWHYRYGHLYVKGLQLLTSKQMVNGLPTI</sequence>
<dbReference type="Pfam" id="PF14223">
    <property type="entry name" value="Retrotran_gag_2"/>
    <property type="match status" value="1"/>
</dbReference>
<dbReference type="Proteomes" id="UP000235145">
    <property type="component" value="Unassembled WGS sequence"/>
</dbReference>
<dbReference type="Pfam" id="PF13976">
    <property type="entry name" value="gag_pre-integrs"/>
    <property type="match status" value="1"/>
</dbReference>
<dbReference type="AlphaFoldDB" id="A0A9R1VWE7"/>
<reference evidence="4 5" key="1">
    <citation type="journal article" date="2017" name="Nat. Commun.">
        <title>Genome assembly with in vitro proximity ligation data and whole-genome triplication in lettuce.</title>
        <authorList>
            <person name="Reyes-Chin-Wo S."/>
            <person name="Wang Z."/>
            <person name="Yang X."/>
            <person name="Kozik A."/>
            <person name="Arikit S."/>
            <person name="Song C."/>
            <person name="Xia L."/>
            <person name="Froenicke L."/>
            <person name="Lavelle D.O."/>
            <person name="Truco M.J."/>
            <person name="Xia R."/>
            <person name="Zhu S."/>
            <person name="Xu C."/>
            <person name="Xu H."/>
            <person name="Xu X."/>
            <person name="Cox K."/>
            <person name="Korf I."/>
            <person name="Meyers B.C."/>
            <person name="Michelmore R.W."/>
        </authorList>
    </citation>
    <scope>NUCLEOTIDE SEQUENCE [LARGE SCALE GENOMIC DNA]</scope>
    <source>
        <strain evidence="5">cv. Salinas</strain>
        <tissue evidence="4">Seedlings</tissue>
    </source>
</reference>
<feature type="region of interest" description="Disordered" evidence="1">
    <location>
        <begin position="98"/>
        <end position="117"/>
    </location>
</feature>
<organism evidence="4 5">
    <name type="scientific">Lactuca sativa</name>
    <name type="common">Garden lettuce</name>
    <dbReference type="NCBI Taxonomy" id="4236"/>
    <lineage>
        <taxon>Eukaryota</taxon>
        <taxon>Viridiplantae</taxon>
        <taxon>Streptophyta</taxon>
        <taxon>Embryophyta</taxon>
        <taxon>Tracheophyta</taxon>
        <taxon>Spermatophyta</taxon>
        <taxon>Magnoliopsida</taxon>
        <taxon>eudicotyledons</taxon>
        <taxon>Gunneridae</taxon>
        <taxon>Pentapetalae</taxon>
        <taxon>asterids</taxon>
        <taxon>campanulids</taxon>
        <taxon>Asterales</taxon>
        <taxon>Asteraceae</taxon>
        <taxon>Cichorioideae</taxon>
        <taxon>Cichorieae</taxon>
        <taxon>Lactucinae</taxon>
        <taxon>Lactuca</taxon>
    </lineage>
</organism>
<dbReference type="Pfam" id="PF22936">
    <property type="entry name" value="Pol_BBD"/>
    <property type="match status" value="1"/>
</dbReference>
<comment type="caution">
    <text evidence="4">The sequence shown here is derived from an EMBL/GenBank/DDBJ whole genome shotgun (WGS) entry which is preliminary data.</text>
</comment>
<protein>
    <recommendedName>
        <fullName evidence="6">GAG-pre-integrase domain-containing protein</fullName>
    </recommendedName>
</protein>
<gene>
    <name evidence="4" type="ORF">LSAT_V11C400219380</name>
</gene>
<keyword evidence="5" id="KW-1185">Reference proteome</keyword>
<name>A0A9R1VWE7_LACSA</name>
<evidence type="ECO:0000259" key="3">
    <source>
        <dbReference type="Pfam" id="PF22936"/>
    </source>
</evidence>
<dbReference type="InterPro" id="IPR025724">
    <property type="entry name" value="GAG-pre-integrase_dom"/>
</dbReference>
<proteinExistence type="predicted"/>
<feature type="domain" description="GAG-pre-integrase" evidence="2">
    <location>
        <begin position="289"/>
        <end position="331"/>
    </location>
</feature>
<dbReference type="PANTHER" id="PTHR35317:SF35">
    <property type="entry name" value="DUF4219 DOMAIN-CONTAINING PROTEIN"/>
    <property type="match status" value="1"/>
</dbReference>
<accession>A0A9R1VWE7</accession>
<evidence type="ECO:0000256" key="1">
    <source>
        <dbReference type="SAM" id="MobiDB-lite"/>
    </source>
</evidence>
<evidence type="ECO:0008006" key="6">
    <source>
        <dbReference type="Google" id="ProtNLM"/>
    </source>
</evidence>
<evidence type="ECO:0000313" key="5">
    <source>
        <dbReference type="Proteomes" id="UP000235145"/>
    </source>
</evidence>